<proteinExistence type="predicted"/>
<keyword evidence="4" id="KW-1185">Reference proteome</keyword>
<evidence type="ECO:0000313" key="2">
    <source>
        <dbReference type="EMBL" id="KAG0480138.1"/>
    </source>
</evidence>
<sequence>MEEIPPENRSNEASGELFHRTSPREKCPCKSRQKRSGKEPNQVDRPKELIVIGQGTVEVAQLDMFKENLLGEGKRRRLHHLETIAACHIQDNEAWQPENLCGQDSCEPIVREVQLCEIIYSGFNKRKSRFIRDKGNTNPAFEFTSTMDPQNEQFQSQFFTLKDHIVHRHEAPMNPEGFNQRFFVSLAVSPAWSPHVLRYTGCEGISSSSK</sequence>
<evidence type="ECO:0000256" key="1">
    <source>
        <dbReference type="SAM" id="MobiDB-lite"/>
    </source>
</evidence>
<reference evidence="4 5" key="1">
    <citation type="journal article" date="2020" name="Nat. Food">
        <title>A phased Vanilla planifolia genome enables genetic improvement of flavour and production.</title>
        <authorList>
            <person name="Hasing T."/>
            <person name="Tang H."/>
            <person name="Brym M."/>
            <person name="Khazi F."/>
            <person name="Huang T."/>
            <person name="Chambers A.H."/>
        </authorList>
    </citation>
    <scope>NUCLEOTIDE SEQUENCE [LARGE SCALE GENOMIC DNA]</scope>
    <source>
        <tissue evidence="3">Leaf</tissue>
    </source>
</reference>
<dbReference type="EMBL" id="JADCNM010000005">
    <property type="protein sequence ID" value="KAG0482661.1"/>
    <property type="molecule type" value="Genomic_DNA"/>
</dbReference>
<gene>
    <name evidence="3" type="ORF">HPP92_010745</name>
    <name evidence="2" type="ORF">HPP92_010996</name>
</gene>
<comment type="caution">
    <text evidence="3">The sequence shown here is derived from an EMBL/GenBank/DDBJ whole genome shotgun (WGS) entry which is preliminary data.</text>
</comment>
<feature type="compositionally biased region" description="Basic and acidic residues" evidence="1">
    <location>
        <begin position="17"/>
        <end position="28"/>
    </location>
</feature>
<feature type="region of interest" description="Disordered" evidence="1">
    <location>
        <begin position="1"/>
        <end position="45"/>
    </location>
</feature>
<evidence type="ECO:0000313" key="5">
    <source>
        <dbReference type="Proteomes" id="UP000639772"/>
    </source>
</evidence>
<evidence type="ECO:0000313" key="3">
    <source>
        <dbReference type="EMBL" id="KAG0482661.1"/>
    </source>
</evidence>
<name>A0A835QZG9_VANPL</name>
<organism evidence="3 5">
    <name type="scientific">Vanilla planifolia</name>
    <name type="common">Vanilla</name>
    <dbReference type="NCBI Taxonomy" id="51239"/>
    <lineage>
        <taxon>Eukaryota</taxon>
        <taxon>Viridiplantae</taxon>
        <taxon>Streptophyta</taxon>
        <taxon>Embryophyta</taxon>
        <taxon>Tracheophyta</taxon>
        <taxon>Spermatophyta</taxon>
        <taxon>Magnoliopsida</taxon>
        <taxon>Liliopsida</taxon>
        <taxon>Asparagales</taxon>
        <taxon>Orchidaceae</taxon>
        <taxon>Vanilloideae</taxon>
        <taxon>Vanilleae</taxon>
        <taxon>Vanilla</taxon>
    </lineage>
</organism>
<evidence type="ECO:0000313" key="4">
    <source>
        <dbReference type="Proteomes" id="UP000636800"/>
    </source>
</evidence>
<dbReference type="Proteomes" id="UP000639772">
    <property type="component" value="Unassembled WGS sequence"/>
</dbReference>
<dbReference type="AlphaFoldDB" id="A0A835QZG9"/>
<accession>A0A835QZG9</accession>
<dbReference type="Proteomes" id="UP000636800">
    <property type="component" value="Chromosome 5"/>
</dbReference>
<feature type="compositionally biased region" description="Basic and acidic residues" evidence="1">
    <location>
        <begin position="36"/>
        <end position="45"/>
    </location>
</feature>
<dbReference type="EMBL" id="JADCNL010000005">
    <property type="protein sequence ID" value="KAG0480138.1"/>
    <property type="molecule type" value="Genomic_DNA"/>
</dbReference>
<protein>
    <submittedName>
        <fullName evidence="3">Uncharacterized protein</fullName>
    </submittedName>
</protein>